<dbReference type="RefSeq" id="WP_377399802.1">
    <property type="nucleotide sequence ID" value="NZ_JBHUEQ010000015.1"/>
</dbReference>
<dbReference type="EMBL" id="JBHUEQ010000015">
    <property type="protein sequence ID" value="MFD1745613.1"/>
    <property type="molecule type" value="Genomic_DNA"/>
</dbReference>
<evidence type="ECO:0000256" key="6">
    <source>
        <dbReference type="SAM" id="Phobius"/>
    </source>
</evidence>
<gene>
    <name evidence="7" type="ORF">ACFSE1_09095</name>
</gene>
<organism evidence="7 8">
    <name type="scientific">Rhizobium helianthi</name>
    <dbReference type="NCBI Taxonomy" id="1132695"/>
    <lineage>
        <taxon>Bacteria</taxon>
        <taxon>Pseudomonadati</taxon>
        <taxon>Pseudomonadota</taxon>
        <taxon>Alphaproteobacteria</taxon>
        <taxon>Hyphomicrobiales</taxon>
        <taxon>Rhizobiaceae</taxon>
        <taxon>Rhizobium/Agrobacterium group</taxon>
        <taxon>Rhizobium</taxon>
    </lineage>
</organism>
<comment type="subcellular location">
    <subcellularLocation>
        <location evidence="1">Cell membrane</location>
        <topology evidence="1">Multi-pass membrane protein</topology>
    </subcellularLocation>
</comment>
<feature type="transmembrane region" description="Helical" evidence="6">
    <location>
        <begin position="230"/>
        <end position="254"/>
    </location>
</feature>
<dbReference type="Proteomes" id="UP001597322">
    <property type="component" value="Unassembled WGS sequence"/>
</dbReference>
<keyword evidence="5 6" id="KW-0472">Membrane</keyword>
<feature type="transmembrane region" description="Helical" evidence="6">
    <location>
        <begin position="78"/>
        <end position="99"/>
    </location>
</feature>
<feature type="transmembrane region" description="Helical" evidence="6">
    <location>
        <begin position="164"/>
        <end position="180"/>
    </location>
</feature>
<keyword evidence="2" id="KW-1003">Cell membrane</keyword>
<evidence type="ECO:0000256" key="4">
    <source>
        <dbReference type="ARBA" id="ARBA00022989"/>
    </source>
</evidence>
<comment type="caution">
    <text evidence="7">The sequence shown here is derived from an EMBL/GenBank/DDBJ whole genome shotgun (WGS) entry which is preliminary data.</text>
</comment>
<evidence type="ECO:0000256" key="3">
    <source>
        <dbReference type="ARBA" id="ARBA00022692"/>
    </source>
</evidence>
<dbReference type="InterPro" id="IPR022791">
    <property type="entry name" value="L-PG_synthase/AglD"/>
</dbReference>
<evidence type="ECO:0000256" key="1">
    <source>
        <dbReference type="ARBA" id="ARBA00004651"/>
    </source>
</evidence>
<evidence type="ECO:0000313" key="7">
    <source>
        <dbReference type="EMBL" id="MFD1745613.1"/>
    </source>
</evidence>
<feature type="transmembrane region" description="Helical" evidence="6">
    <location>
        <begin position="200"/>
        <end position="223"/>
    </location>
</feature>
<feature type="transmembrane region" description="Helical" evidence="6">
    <location>
        <begin position="43"/>
        <end position="66"/>
    </location>
</feature>
<accession>A0ABW4M2E4</accession>
<evidence type="ECO:0000313" key="8">
    <source>
        <dbReference type="Proteomes" id="UP001597322"/>
    </source>
</evidence>
<keyword evidence="4 6" id="KW-1133">Transmembrane helix</keyword>
<evidence type="ECO:0000256" key="2">
    <source>
        <dbReference type="ARBA" id="ARBA00022475"/>
    </source>
</evidence>
<feature type="transmembrane region" description="Helical" evidence="6">
    <location>
        <begin position="119"/>
        <end position="144"/>
    </location>
</feature>
<keyword evidence="3 6" id="KW-0812">Transmembrane</keyword>
<proteinExistence type="predicted"/>
<keyword evidence="8" id="KW-1185">Reference proteome</keyword>
<protein>
    <submittedName>
        <fullName evidence="7">YbhN family protein</fullName>
    </submittedName>
</protein>
<reference evidence="8" key="1">
    <citation type="journal article" date="2019" name="Int. J. Syst. Evol. Microbiol.">
        <title>The Global Catalogue of Microorganisms (GCM) 10K type strain sequencing project: providing services to taxonomists for standard genome sequencing and annotation.</title>
        <authorList>
            <consortium name="The Broad Institute Genomics Platform"/>
            <consortium name="The Broad Institute Genome Sequencing Center for Infectious Disease"/>
            <person name="Wu L."/>
            <person name="Ma J."/>
        </authorList>
    </citation>
    <scope>NUCLEOTIDE SEQUENCE [LARGE SCALE GENOMIC DNA]</scope>
    <source>
        <strain evidence="8">CG52</strain>
    </source>
</reference>
<feature type="transmembrane region" description="Helical" evidence="6">
    <location>
        <begin position="274"/>
        <end position="299"/>
    </location>
</feature>
<feature type="transmembrane region" description="Helical" evidence="6">
    <location>
        <begin position="5"/>
        <end position="23"/>
    </location>
</feature>
<sequence>MFRKYGWPIIGLLVVAISIWLLYRELRGLSLEDLGDSFESITLTHWLLAGAGAVFAYAALAGYDALALRYLGRRVDRLFITLTSFTTYALSHNIGASVLSGSIIRYRAYSSKGLSGLEIGQLIAFCSFTFALGTIVLTGMVLAIDPMIAVRLADGLSPHVARSIGLLLLLAVIAYVYGSWKQMKPFKIGPLRIEYPNLKIVGLQLIIGPLELIGAAAIIYFALPAAVNPGFFTVLGIFLMSFSAALISSAPGGLGVLELLFVSALPEVPPSDLLAALIVFRLLYLLVPFAISIVMVIFFEKRNFGRGLEP</sequence>
<dbReference type="Pfam" id="PF03706">
    <property type="entry name" value="LPG_synthase_TM"/>
    <property type="match status" value="1"/>
</dbReference>
<name>A0ABW4M2E4_9HYPH</name>
<evidence type="ECO:0000256" key="5">
    <source>
        <dbReference type="ARBA" id="ARBA00023136"/>
    </source>
</evidence>